<name>A0A672JBK4_SALFA</name>
<evidence type="ECO:0000256" key="5">
    <source>
        <dbReference type="ARBA" id="ARBA00023136"/>
    </source>
</evidence>
<evidence type="ECO:0000256" key="8">
    <source>
        <dbReference type="ARBA" id="ARBA00023180"/>
    </source>
</evidence>
<feature type="disulfide bond" evidence="9">
    <location>
        <begin position="116"/>
        <end position="131"/>
    </location>
</feature>
<dbReference type="SMART" id="SM00192">
    <property type="entry name" value="LDLa"/>
    <property type="match status" value="4"/>
</dbReference>
<keyword evidence="7" id="KW-0675">Receptor</keyword>
<keyword evidence="2" id="KW-0812">Transmembrane</keyword>
<dbReference type="PRINTS" id="PR00261">
    <property type="entry name" value="LDLRECEPTOR"/>
</dbReference>
<comment type="caution">
    <text evidence="9">Lacks conserved residue(s) required for the propagation of feature annotation.</text>
</comment>
<dbReference type="InterPro" id="IPR036055">
    <property type="entry name" value="LDL_receptor-like_sf"/>
</dbReference>
<reference evidence="10" key="1">
    <citation type="submission" date="2025-08" db="UniProtKB">
        <authorList>
            <consortium name="Ensembl"/>
        </authorList>
    </citation>
    <scope>IDENTIFICATION</scope>
</reference>
<dbReference type="PROSITE" id="PS01209">
    <property type="entry name" value="LDLRA_1"/>
    <property type="match status" value="2"/>
</dbReference>
<dbReference type="Ensembl" id="ENSSFAT00005052275.1">
    <property type="protein sequence ID" value="ENSSFAP00005050634.1"/>
    <property type="gene ID" value="ENSSFAG00005024420.1"/>
</dbReference>
<keyword evidence="3" id="KW-0677">Repeat</keyword>
<dbReference type="Gene3D" id="4.10.400.10">
    <property type="entry name" value="Low-density Lipoprotein Receptor"/>
    <property type="match status" value="3"/>
</dbReference>
<dbReference type="Pfam" id="PF00057">
    <property type="entry name" value="Ldl_recept_a"/>
    <property type="match status" value="4"/>
</dbReference>
<keyword evidence="6 9" id="KW-1015">Disulfide bond</keyword>
<keyword evidence="4" id="KW-1133">Transmembrane helix</keyword>
<dbReference type="GO" id="GO:0005886">
    <property type="term" value="C:plasma membrane"/>
    <property type="evidence" value="ECO:0007669"/>
    <property type="project" value="TreeGrafter"/>
</dbReference>
<evidence type="ECO:0000313" key="10">
    <source>
        <dbReference type="Ensembl" id="ENSSFAP00005050634.1"/>
    </source>
</evidence>
<evidence type="ECO:0000256" key="3">
    <source>
        <dbReference type="ARBA" id="ARBA00022737"/>
    </source>
</evidence>
<comment type="subcellular location">
    <subcellularLocation>
        <location evidence="1">Membrane</location>
        <topology evidence="1">Single-pass membrane protein</topology>
    </subcellularLocation>
</comment>
<sequence length="211" mass="23075">MNHLCCVDTRQSASHKLSCAMAKKTALKFFFLIALPSKLLMFFSHRVSEDFMCRDRRSCISRNVVCDGRSHCRDGSDEVDCSTVAPLVTQASILKCRLGSKPCSDGTGCVLYSHVCDGEEDCRDGSDELECGEFSKVEIRHLVVVCDGRSDCYDGSDEVACSNVAAPQTTLKCRLGSRSCRDGTECVLYSHVCDGEKDCRDGSDELGCGAY</sequence>
<evidence type="ECO:0000256" key="9">
    <source>
        <dbReference type="PROSITE-ProRule" id="PRU00124"/>
    </source>
</evidence>
<dbReference type="InParanoid" id="A0A672JBK4"/>
<dbReference type="InterPro" id="IPR002172">
    <property type="entry name" value="LDrepeatLR_classA_rpt"/>
</dbReference>
<dbReference type="Proteomes" id="UP000472267">
    <property type="component" value="Unassembled WGS sequence"/>
</dbReference>
<keyword evidence="5" id="KW-0472">Membrane</keyword>
<dbReference type="InterPro" id="IPR051221">
    <property type="entry name" value="LDLR-related"/>
</dbReference>
<proteinExistence type="predicted"/>
<evidence type="ECO:0000256" key="2">
    <source>
        <dbReference type="ARBA" id="ARBA00022692"/>
    </source>
</evidence>
<organism evidence="10 11">
    <name type="scientific">Salarias fasciatus</name>
    <name type="common">Jewelled blenny</name>
    <name type="synonym">Blennius fasciatus</name>
    <dbReference type="NCBI Taxonomy" id="181472"/>
    <lineage>
        <taxon>Eukaryota</taxon>
        <taxon>Metazoa</taxon>
        <taxon>Chordata</taxon>
        <taxon>Craniata</taxon>
        <taxon>Vertebrata</taxon>
        <taxon>Euteleostomi</taxon>
        <taxon>Actinopterygii</taxon>
        <taxon>Neopterygii</taxon>
        <taxon>Teleostei</taxon>
        <taxon>Neoteleostei</taxon>
        <taxon>Acanthomorphata</taxon>
        <taxon>Ovalentaria</taxon>
        <taxon>Blenniimorphae</taxon>
        <taxon>Blenniiformes</taxon>
        <taxon>Blennioidei</taxon>
        <taxon>Blenniidae</taxon>
        <taxon>Salariinae</taxon>
        <taxon>Salarias</taxon>
    </lineage>
</organism>
<protein>
    <submittedName>
        <fullName evidence="10">Uncharacterized protein</fullName>
    </submittedName>
</protein>
<dbReference type="InterPro" id="IPR023415">
    <property type="entry name" value="LDLR_class-A_CS"/>
</dbReference>
<dbReference type="OMA" id="DEINCHK"/>
<reference evidence="10" key="2">
    <citation type="submission" date="2025-09" db="UniProtKB">
        <authorList>
            <consortium name="Ensembl"/>
        </authorList>
    </citation>
    <scope>IDENTIFICATION</scope>
</reference>
<accession>A0A672JBK4</accession>
<feature type="disulfide bond" evidence="9">
    <location>
        <begin position="193"/>
        <end position="208"/>
    </location>
</feature>
<keyword evidence="8" id="KW-0325">Glycoprotein</keyword>
<evidence type="ECO:0000256" key="1">
    <source>
        <dbReference type="ARBA" id="ARBA00004167"/>
    </source>
</evidence>
<dbReference type="GO" id="GO:0043235">
    <property type="term" value="C:receptor complex"/>
    <property type="evidence" value="ECO:0007669"/>
    <property type="project" value="TreeGrafter"/>
</dbReference>
<dbReference type="Gene3D" id="4.10.1220.10">
    <property type="entry name" value="EGF-type module"/>
    <property type="match status" value="1"/>
</dbReference>
<evidence type="ECO:0000313" key="11">
    <source>
        <dbReference type="Proteomes" id="UP000472267"/>
    </source>
</evidence>
<dbReference type="PANTHER" id="PTHR22722">
    <property type="entry name" value="LOW-DENSITY LIPOPROTEIN RECEPTOR-RELATED PROTEIN 2-RELATED"/>
    <property type="match status" value="1"/>
</dbReference>
<dbReference type="GO" id="GO:0005041">
    <property type="term" value="F:low-density lipoprotein particle receptor activity"/>
    <property type="evidence" value="ECO:0007669"/>
    <property type="project" value="TreeGrafter"/>
</dbReference>
<dbReference type="AlphaFoldDB" id="A0A672JBK4"/>
<dbReference type="CDD" id="cd00112">
    <property type="entry name" value="LDLa"/>
    <property type="match status" value="3"/>
</dbReference>
<keyword evidence="11" id="KW-1185">Reference proteome</keyword>
<evidence type="ECO:0000256" key="6">
    <source>
        <dbReference type="ARBA" id="ARBA00023157"/>
    </source>
</evidence>
<feature type="disulfide bond" evidence="9">
    <location>
        <begin position="66"/>
        <end position="81"/>
    </location>
</feature>
<evidence type="ECO:0000256" key="4">
    <source>
        <dbReference type="ARBA" id="ARBA00022989"/>
    </source>
</evidence>
<dbReference type="PROSITE" id="PS50068">
    <property type="entry name" value="LDLRA_2"/>
    <property type="match status" value="3"/>
</dbReference>
<evidence type="ECO:0000256" key="7">
    <source>
        <dbReference type="ARBA" id="ARBA00023170"/>
    </source>
</evidence>
<dbReference type="SUPFAM" id="SSF57424">
    <property type="entry name" value="LDL receptor-like module"/>
    <property type="match status" value="4"/>
</dbReference>
<dbReference type="PANTHER" id="PTHR22722:SF5">
    <property type="entry name" value="LOW-DENSITY LIPOPROTEIN RECEPTOR-RELATED PROTEIN 1B"/>
    <property type="match status" value="1"/>
</dbReference>